<keyword evidence="1" id="KW-0175">Coiled coil</keyword>
<feature type="compositionally biased region" description="Low complexity" evidence="2">
    <location>
        <begin position="255"/>
        <end position="277"/>
    </location>
</feature>
<feature type="region of interest" description="Disordered" evidence="2">
    <location>
        <begin position="949"/>
        <end position="1057"/>
    </location>
</feature>
<feature type="region of interest" description="Disordered" evidence="2">
    <location>
        <begin position="1471"/>
        <end position="1525"/>
    </location>
</feature>
<protein>
    <submittedName>
        <fullName evidence="3">Uncharacterized protein</fullName>
    </submittedName>
</protein>
<feature type="compositionally biased region" description="Low complexity" evidence="2">
    <location>
        <begin position="331"/>
        <end position="359"/>
    </location>
</feature>
<feature type="compositionally biased region" description="Pro residues" evidence="2">
    <location>
        <begin position="278"/>
        <end position="290"/>
    </location>
</feature>
<feature type="compositionally biased region" description="Acidic residues" evidence="2">
    <location>
        <begin position="23"/>
        <end position="41"/>
    </location>
</feature>
<evidence type="ECO:0000313" key="4">
    <source>
        <dbReference type="Proteomes" id="UP000612055"/>
    </source>
</evidence>
<proteinExistence type="predicted"/>
<feature type="compositionally biased region" description="Pro residues" evidence="2">
    <location>
        <begin position="1503"/>
        <end position="1513"/>
    </location>
</feature>
<name>A0A836C1V8_9CHLO</name>
<accession>A0A836C1V8</accession>
<feature type="compositionally biased region" description="Low complexity" evidence="2">
    <location>
        <begin position="1041"/>
        <end position="1057"/>
    </location>
</feature>
<dbReference type="OrthoDB" id="543216at2759"/>
<feature type="compositionally biased region" description="Low complexity" evidence="2">
    <location>
        <begin position="1199"/>
        <end position="1236"/>
    </location>
</feature>
<feature type="compositionally biased region" description="Basic and acidic residues" evidence="2">
    <location>
        <begin position="1492"/>
        <end position="1502"/>
    </location>
</feature>
<feature type="compositionally biased region" description="Gly residues" evidence="2">
    <location>
        <begin position="1431"/>
        <end position="1441"/>
    </location>
</feature>
<feature type="region of interest" description="Disordered" evidence="2">
    <location>
        <begin position="1116"/>
        <end position="1345"/>
    </location>
</feature>
<feature type="compositionally biased region" description="Acidic residues" evidence="2">
    <location>
        <begin position="1237"/>
        <end position="1253"/>
    </location>
</feature>
<evidence type="ECO:0000313" key="3">
    <source>
        <dbReference type="EMBL" id="KAG2496018.1"/>
    </source>
</evidence>
<evidence type="ECO:0000256" key="2">
    <source>
        <dbReference type="SAM" id="MobiDB-lite"/>
    </source>
</evidence>
<feature type="compositionally biased region" description="Low complexity" evidence="2">
    <location>
        <begin position="1014"/>
        <end position="1033"/>
    </location>
</feature>
<feature type="region of interest" description="Disordered" evidence="2">
    <location>
        <begin position="539"/>
        <end position="599"/>
    </location>
</feature>
<sequence length="1539" mass="149459">MPSLSLKDSRSPASQKLISNLMLEDDEFEEGAVYEDEDEGEDSPRPPRASGHPSSAGSAPGSALKPTRRSGHAPSRGIASGSRTGPRIAGRPIASATPWAGAAPPRSANSSMPGPTGPGRPATAPAAPPAHMVPPPQLPAARGNREGAGAWLSGTMSPILEQHMFSRHATAYDGAVTALLQQVSSPATTGAARDVQRRPGTVPHDVYRHSHATPPPHRRPVPLSAPGGISVDVAAVAAFTAASAVAADEFGGVSGQSSPVMSSVASPSSPFRQSIPSLPLPSPRGSPAPELPADVGIGAGRGVGVGGSISPAAAADAVRAGLHTAPATLTPRRPGSAGPAADGAVGAPDGLARGLSAPGLAPPPPSAINFSLPPGAVRHLDRAYGSVTPLAVTLDSMARRAEAHKALTRQKLLAAQLAAQNGAGGGGGASTMLSLFQASAVDPYQLRLDLPGTPSATALGLSWDASPGVVAAAAAAAAAAQAAVAARIEGFNSPPRSPMAAVEADAAIALAEAQAGPDGPQRMFASMGSGIGSGWTVASPDGGASPARASPVAGRRRGGLGAWGSTPGTGLLGQRLGSPGLPPGSPSSPGRRKLRTPSSAAEAAVAAARADQLARSHLPPAVRRGYNGQLTPQTVSDWETITEPNRRMMQAIDNVTTLVRTTPGSRGGRRTGLTASEGASGGLPSPKGAEATSVGGEDSNSSSGVPFGGNTTARARRRYIRYSTDIFPELGLTSSPRGGAAVHGSYGSGLGGGYGSSALGMGHGTGHSTLTAGASAGSVASHASSDGARTPAPVGVPVLDSPRGTQAGGFGTASGSGPWANSGPRFGYSTSGGRRGLNPLSSPAAALAAITAAGGPVAAAAAALPQWVDPLSAVNALAPPAAASGPVAAGSVAATTATGDGSGSALAAEGSAASFTSFPSLANTPGHASSHAPSHAHAYSLAHATAHAASLSGGPTPSGVSISGVSIQGFPTPPPHPELLTGEEPNDAHHFHHGRTHDDYMNYHHANGHAVRHAGQPPSQAGAAAAPSAAAPGTEPPQHMAAAPADGRTAAAPAAAAGSGIHAEHSFRGGMASGAGATAVAAGAAAAGPAPTDGAAAERARNAAAEGAAAGLAAEGSLDFKPGGSLRQRASGGSGAAGDGAAARGSEAGGSHAGVEAEGSEGATPTAHPATPSLWAESEGDRADGPAADGEAEAETEEGSAAAGSTPAPGQLHSGSRAASRASRAGSRASQSAAAAAEEEEDGGEGDADEAAEAEAASGSSRGAAGPFGQGHTESAAAAAMPAASETGSGGAADEYDTYGGGVDDDGMVVAGDFGVTEDGAEPSRAAAAAGPGAAAAAAPAAPQGPVLTPGAGYRVVTSVTAVARDPRAAAREAEQRELEEALERGADHEGKLKAANRATKALARAAPAAPPPPSSPPGYSSMRVTEGARPGDGGGGGGSGLAVVAAPELDAVEMDRMSAAARALMQPAPSALANRLSTTMSQTSPASTPRSPDRSPGRSPERLPPAPAPAPAPGSAVTVQAATATGRVAHMQDVWASP</sequence>
<feature type="region of interest" description="Disordered" evidence="2">
    <location>
        <begin position="253"/>
        <end position="295"/>
    </location>
</feature>
<feature type="coiled-coil region" evidence="1">
    <location>
        <begin position="1372"/>
        <end position="1399"/>
    </location>
</feature>
<comment type="caution">
    <text evidence="3">The sequence shown here is derived from an EMBL/GenBank/DDBJ whole genome shotgun (WGS) entry which is preliminary data.</text>
</comment>
<dbReference type="EMBL" id="JAEHOE010000021">
    <property type="protein sequence ID" value="KAG2496018.1"/>
    <property type="molecule type" value="Genomic_DNA"/>
</dbReference>
<feature type="region of interest" description="Disordered" evidence="2">
    <location>
        <begin position="801"/>
        <end position="827"/>
    </location>
</feature>
<feature type="compositionally biased region" description="Low complexity" evidence="2">
    <location>
        <begin position="949"/>
        <end position="969"/>
    </location>
</feature>
<feature type="compositionally biased region" description="Low complexity" evidence="2">
    <location>
        <begin position="1254"/>
        <end position="1265"/>
    </location>
</feature>
<feature type="compositionally biased region" description="Low complexity" evidence="2">
    <location>
        <begin position="48"/>
        <end position="63"/>
    </location>
</feature>
<feature type="region of interest" description="Disordered" evidence="2">
    <location>
        <begin position="19"/>
        <end position="145"/>
    </location>
</feature>
<dbReference type="Proteomes" id="UP000612055">
    <property type="component" value="Unassembled WGS sequence"/>
</dbReference>
<gene>
    <name evidence="3" type="ORF">HYH03_005940</name>
</gene>
<feature type="compositionally biased region" description="Low complexity" evidence="2">
    <location>
        <begin position="1326"/>
        <end position="1342"/>
    </location>
</feature>
<evidence type="ECO:0000256" key="1">
    <source>
        <dbReference type="SAM" id="Coils"/>
    </source>
</evidence>
<feature type="compositionally biased region" description="Polar residues" evidence="2">
    <location>
        <begin position="1476"/>
        <end position="1487"/>
    </location>
</feature>
<feature type="region of interest" description="Disordered" evidence="2">
    <location>
        <begin position="326"/>
        <end position="359"/>
    </location>
</feature>
<keyword evidence="4" id="KW-1185">Reference proteome</keyword>
<organism evidence="3 4">
    <name type="scientific">Edaphochlamys debaryana</name>
    <dbReference type="NCBI Taxonomy" id="47281"/>
    <lineage>
        <taxon>Eukaryota</taxon>
        <taxon>Viridiplantae</taxon>
        <taxon>Chlorophyta</taxon>
        <taxon>core chlorophytes</taxon>
        <taxon>Chlorophyceae</taxon>
        <taxon>CS clade</taxon>
        <taxon>Chlamydomonadales</taxon>
        <taxon>Chlamydomonadales incertae sedis</taxon>
        <taxon>Edaphochlamys</taxon>
    </lineage>
</organism>
<reference evidence="3" key="1">
    <citation type="journal article" date="2020" name="bioRxiv">
        <title>Comparative genomics of Chlamydomonas.</title>
        <authorList>
            <person name="Craig R.J."/>
            <person name="Hasan A.R."/>
            <person name="Ness R.W."/>
            <person name="Keightley P.D."/>
        </authorList>
    </citation>
    <scope>NUCLEOTIDE SEQUENCE</scope>
    <source>
        <strain evidence="3">CCAP 11/70</strain>
    </source>
</reference>
<feature type="region of interest" description="Disordered" evidence="2">
    <location>
        <begin position="1401"/>
        <end position="1442"/>
    </location>
</feature>
<feature type="region of interest" description="Disordered" evidence="2">
    <location>
        <begin position="659"/>
        <end position="710"/>
    </location>
</feature>
<feature type="compositionally biased region" description="Pro residues" evidence="2">
    <location>
        <begin position="126"/>
        <end position="138"/>
    </location>
</feature>